<protein>
    <submittedName>
        <fullName evidence="1">Nuclease</fullName>
    </submittedName>
</protein>
<evidence type="ECO:0000313" key="2">
    <source>
        <dbReference type="Proteomes" id="UP000236003"/>
    </source>
</evidence>
<name>A0A2N8REU8_STUST</name>
<dbReference type="AlphaFoldDB" id="A0A2N8REU8"/>
<dbReference type="GO" id="GO:0003676">
    <property type="term" value="F:nucleic acid binding"/>
    <property type="evidence" value="ECO:0007669"/>
    <property type="project" value="InterPro"/>
</dbReference>
<sequence length="361" mass="39899">MPIRTQVWTVGAQPVALKAARLVSEQLLENMIVAAPALVSEDWLLIGQQESTGYGGRIDLLALAPDASLVLIELKRDRTPREVVAQALDYAAWVERLEADEIAAIYQRLKPQGDLAADFQARFGAPLDIESLNQSHQIVIVAAELDASSERIVSYLSERDIAINVLCFQVFQLGEQQLISRAWLLDPAETPQPTAVAKPGAPSEPWNGEFYCSFGHGPSRSWPEARQFGFICGGGGSWYSNSLKVLSPGDRIWVNVPGAGYVGVARVTGHATPAIEFRIPYQGTEVPALELLNGANYHRDLADDPERCEYFVSVEWLFSLPLNEAIKEVGLFGNQNTICRPTTPKWRWTVDRLKERFGVKA</sequence>
<gene>
    <name evidence="1" type="ORF">CXK99_09315</name>
</gene>
<dbReference type="EMBL" id="POUM01000007">
    <property type="protein sequence ID" value="PNF59614.1"/>
    <property type="molecule type" value="Genomic_DNA"/>
</dbReference>
<comment type="caution">
    <text evidence="1">The sequence shown here is derived from an EMBL/GenBank/DDBJ whole genome shotgun (WGS) entry which is preliminary data.</text>
</comment>
<dbReference type="Gene3D" id="3.40.1350.10">
    <property type="match status" value="1"/>
</dbReference>
<dbReference type="RefSeq" id="WP_102820444.1">
    <property type="nucleotide sequence ID" value="NZ_JAMOHR010000007.1"/>
</dbReference>
<reference evidence="1 2" key="1">
    <citation type="submission" date="2018-01" db="EMBL/GenBank/DDBJ databases">
        <title>Denitrification phenotypes of diverse strains of Pseudomonas stutzeri.</title>
        <authorList>
            <person name="Milligan D.A."/>
            <person name="Bergaust L."/>
            <person name="Bakken L.R."/>
            <person name="Frostegard A."/>
        </authorList>
    </citation>
    <scope>NUCLEOTIDE SEQUENCE [LARGE SCALE GENOMIC DNA]</scope>
    <source>
        <strain evidence="1 2">CCUG 44592</strain>
    </source>
</reference>
<evidence type="ECO:0000313" key="1">
    <source>
        <dbReference type="EMBL" id="PNF59614.1"/>
    </source>
</evidence>
<dbReference type="Proteomes" id="UP000236003">
    <property type="component" value="Unassembled WGS sequence"/>
</dbReference>
<dbReference type="InterPro" id="IPR011856">
    <property type="entry name" value="tRNA_endonuc-like_dom_sf"/>
</dbReference>
<accession>A0A2N8REU8</accession>
<proteinExistence type="predicted"/>
<organism evidence="1 2">
    <name type="scientific">Stutzerimonas stutzeri</name>
    <name type="common">Pseudomonas stutzeri</name>
    <dbReference type="NCBI Taxonomy" id="316"/>
    <lineage>
        <taxon>Bacteria</taxon>
        <taxon>Pseudomonadati</taxon>
        <taxon>Pseudomonadota</taxon>
        <taxon>Gammaproteobacteria</taxon>
        <taxon>Pseudomonadales</taxon>
        <taxon>Pseudomonadaceae</taxon>
        <taxon>Stutzerimonas</taxon>
    </lineage>
</organism>